<comment type="function">
    <text evidence="9">Part of the tripartite ATP-independent periplasmic (TRAP) transport system.</text>
</comment>
<evidence type="ECO:0000256" key="2">
    <source>
        <dbReference type="ARBA" id="ARBA00022448"/>
    </source>
</evidence>
<accession>A0ABT1X6T1</accession>
<keyword evidence="3" id="KW-1003">Cell membrane</keyword>
<evidence type="ECO:0000256" key="7">
    <source>
        <dbReference type="ARBA" id="ARBA00023136"/>
    </source>
</evidence>
<dbReference type="PROSITE" id="PS51257">
    <property type="entry name" value="PROKAR_LIPOPROTEIN"/>
    <property type="match status" value="1"/>
</dbReference>
<evidence type="ECO:0000259" key="10">
    <source>
        <dbReference type="Pfam" id="PF04290"/>
    </source>
</evidence>
<evidence type="ECO:0000256" key="4">
    <source>
        <dbReference type="ARBA" id="ARBA00022519"/>
    </source>
</evidence>
<evidence type="ECO:0000256" key="9">
    <source>
        <dbReference type="RuleBase" id="RU369079"/>
    </source>
</evidence>
<proteinExistence type="inferred from homology"/>
<dbReference type="InterPro" id="IPR007387">
    <property type="entry name" value="TRAP_DctQ"/>
</dbReference>
<feature type="transmembrane region" description="Helical" evidence="9">
    <location>
        <begin position="45"/>
        <end position="62"/>
    </location>
</feature>
<reference evidence="11 12" key="1">
    <citation type="submission" date="2022-06" db="EMBL/GenBank/DDBJ databases">
        <title>Roseomonas CN29.</title>
        <authorList>
            <person name="Cheng Y."/>
            <person name="He X."/>
        </authorList>
    </citation>
    <scope>NUCLEOTIDE SEQUENCE [LARGE SCALE GENOMIC DNA]</scope>
    <source>
        <strain evidence="11 12">CN29</strain>
    </source>
</reference>
<evidence type="ECO:0000256" key="8">
    <source>
        <dbReference type="ARBA" id="ARBA00038436"/>
    </source>
</evidence>
<dbReference type="Pfam" id="PF04290">
    <property type="entry name" value="DctQ"/>
    <property type="match status" value="1"/>
</dbReference>
<keyword evidence="12" id="KW-1185">Reference proteome</keyword>
<comment type="subcellular location">
    <subcellularLocation>
        <location evidence="1 9">Cell inner membrane</location>
        <topology evidence="1 9">Multi-pass membrane protein</topology>
    </subcellularLocation>
</comment>
<comment type="subunit">
    <text evidence="9">The complex comprises the extracytoplasmic solute receptor protein and the two transmembrane proteins.</text>
</comment>
<evidence type="ECO:0000313" key="12">
    <source>
        <dbReference type="Proteomes" id="UP001524642"/>
    </source>
</evidence>
<evidence type="ECO:0000256" key="6">
    <source>
        <dbReference type="ARBA" id="ARBA00022989"/>
    </source>
</evidence>
<name>A0ABT1X6T1_9PROT</name>
<sequence length="167" mass="18268">MERAFLFVNRFVCAVLLAASCTLVFANVVLRYGFGQSFAWAEEVSRYMVVWLAFLGSGLALRQGAHIAVETLPDALPEPAARLVRMLIVLLVTAFLVLLGWWGWDYAIFAWGQHSPVLRLSAGMVYLAVPVGCVLMLIHLALMAPGFVRQARSDEDKVTAAELGGAL</sequence>
<keyword evidence="4 9" id="KW-0997">Cell inner membrane</keyword>
<evidence type="ECO:0000256" key="3">
    <source>
        <dbReference type="ARBA" id="ARBA00022475"/>
    </source>
</evidence>
<dbReference type="InterPro" id="IPR055348">
    <property type="entry name" value="DctQ"/>
</dbReference>
<gene>
    <name evidence="11" type="ORF">NRP21_17290</name>
</gene>
<feature type="transmembrane region" description="Helical" evidence="9">
    <location>
        <begin position="83"/>
        <end position="104"/>
    </location>
</feature>
<dbReference type="EMBL" id="JANJOU010000016">
    <property type="protein sequence ID" value="MCR0983812.1"/>
    <property type="molecule type" value="Genomic_DNA"/>
</dbReference>
<comment type="caution">
    <text evidence="9">Lacks conserved residue(s) required for the propagation of feature annotation.</text>
</comment>
<dbReference type="Proteomes" id="UP001524642">
    <property type="component" value="Unassembled WGS sequence"/>
</dbReference>
<protein>
    <recommendedName>
        <fullName evidence="9">TRAP transporter small permease protein</fullName>
    </recommendedName>
</protein>
<dbReference type="PANTHER" id="PTHR35011">
    <property type="entry name" value="2,3-DIKETO-L-GULONATE TRAP TRANSPORTER SMALL PERMEASE PROTEIN YIAM"/>
    <property type="match status" value="1"/>
</dbReference>
<evidence type="ECO:0000313" key="11">
    <source>
        <dbReference type="EMBL" id="MCR0983812.1"/>
    </source>
</evidence>
<organism evidence="11 12">
    <name type="scientific">Roseomonas populi</name>
    <dbReference type="NCBI Taxonomy" id="3121582"/>
    <lineage>
        <taxon>Bacteria</taxon>
        <taxon>Pseudomonadati</taxon>
        <taxon>Pseudomonadota</taxon>
        <taxon>Alphaproteobacteria</taxon>
        <taxon>Acetobacterales</taxon>
        <taxon>Roseomonadaceae</taxon>
        <taxon>Roseomonas</taxon>
    </lineage>
</organism>
<dbReference type="RefSeq" id="WP_257717477.1">
    <property type="nucleotide sequence ID" value="NZ_JANJOU010000016.1"/>
</dbReference>
<dbReference type="PANTHER" id="PTHR35011:SF2">
    <property type="entry name" value="2,3-DIKETO-L-GULONATE TRAP TRANSPORTER SMALL PERMEASE PROTEIN YIAM"/>
    <property type="match status" value="1"/>
</dbReference>
<keyword evidence="5 9" id="KW-0812">Transmembrane</keyword>
<evidence type="ECO:0000256" key="1">
    <source>
        <dbReference type="ARBA" id="ARBA00004429"/>
    </source>
</evidence>
<keyword evidence="2 9" id="KW-0813">Transport</keyword>
<evidence type="ECO:0000256" key="5">
    <source>
        <dbReference type="ARBA" id="ARBA00022692"/>
    </source>
</evidence>
<comment type="similarity">
    <text evidence="8 9">Belongs to the TRAP transporter small permease family.</text>
</comment>
<feature type="domain" description="Tripartite ATP-independent periplasmic transporters DctQ component" evidence="10">
    <location>
        <begin position="21"/>
        <end position="142"/>
    </location>
</feature>
<keyword evidence="7 9" id="KW-0472">Membrane</keyword>
<keyword evidence="6 9" id="KW-1133">Transmembrane helix</keyword>
<feature type="transmembrane region" description="Helical" evidence="9">
    <location>
        <begin position="124"/>
        <end position="148"/>
    </location>
</feature>
<comment type="caution">
    <text evidence="11">The sequence shown here is derived from an EMBL/GenBank/DDBJ whole genome shotgun (WGS) entry which is preliminary data.</text>
</comment>